<comment type="caution">
    <text evidence="1">The sequence shown here is derived from an EMBL/GenBank/DDBJ whole genome shotgun (WGS) entry which is preliminary data.</text>
</comment>
<reference evidence="1 2" key="1">
    <citation type="submission" date="2020-05" db="EMBL/GenBank/DDBJ databases">
        <title>Genome Sequencing of Type Strains.</title>
        <authorList>
            <person name="Lemaire J.F."/>
            <person name="Inderbitzin P."/>
            <person name="Gregorio O.A."/>
            <person name="Collins S.B."/>
            <person name="Wespe N."/>
            <person name="Knight-Connoni V."/>
        </authorList>
    </citation>
    <scope>NUCLEOTIDE SEQUENCE [LARGE SCALE GENOMIC DNA]</scope>
    <source>
        <strain evidence="1 2">DSM 20512</strain>
    </source>
</reference>
<name>A0A850DZH8_9MICO</name>
<accession>A0A850DZH8</accession>
<dbReference type="Proteomes" id="UP000539146">
    <property type="component" value="Unassembled WGS sequence"/>
</dbReference>
<evidence type="ECO:0000313" key="2">
    <source>
        <dbReference type="Proteomes" id="UP000539146"/>
    </source>
</evidence>
<sequence length="56" mass="6200">MDAREDPGQWRRRGITPPAELAAMVEARLGWLPIDDPTSADFFFDPLDGSVGEVRA</sequence>
<organism evidence="1 2">
    <name type="scientific">Curtobacterium citreum</name>
    <dbReference type="NCBI Taxonomy" id="2036"/>
    <lineage>
        <taxon>Bacteria</taxon>
        <taxon>Bacillati</taxon>
        <taxon>Actinomycetota</taxon>
        <taxon>Actinomycetes</taxon>
        <taxon>Micrococcales</taxon>
        <taxon>Microbacteriaceae</taxon>
        <taxon>Curtobacterium</taxon>
    </lineage>
</organism>
<evidence type="ECO:0000313" key="1">
    <source>
        <dbReference type="EMBL" id="NUU29798.1"/>
    </source>
</evidence>
<dbReference type="AlphaFoldDB" id="A0A850DZH8"/>
<dbReference type="EMBL" id="JABMCG010000126">
    <property type="protein sequence ID" value="NUU29798.1"/>
    <property type="molecule type" value="Genomic_DNA"/>
</dbReference>
<dbReference type="RefSeq" id="WP_175326913.1">
    <property type="nucleotide sequence ID" value="NZ_BAAAWP010000001.1"/>
</dbReference>
<protein>
    <submittedName>
        <fullName evidence="1">Uncharacterized protein</fullName>
    </submittedName>
</protein>
<proteinExistence type="predicted"/>
<gene>
    <name evidence="1" type="ORF">HP467_17040</name>
</gene>